<sequence>MVSELINANPIVYEKKERRDRSAPSVADEYTAEPIDQLEIFDHIRDIKDPEHPYSLEELKVITEDAVEVKDERSYVRVTFTPTVEHCSMATIIGLCLRVKLMRCLPSRYKVDIRIAPGRHVTEAASTVCLSISVTEHPIFSYHFPLTATTHNNLKLQFSSCHYAGLLPFERARPAFVRPYLLRRCSQTVLIIFALFNIPHGHRADFGFSFISYMVFGLFVNIKL</sequence>
<reference evidence="2" key="2">
    <citation type="submission" date="2025-08" db="UniProtKB">
        <authorList>
            <consortium name="RefSeq"/>
        </authorList>
    </citation>
    <scope>IDENTIFICATION</scope>
    <source>
        <tissue evidence="2">Leaf</tissue>
    </source>
</reference>
<proteinExistence type="predicted"/>
<dbReference type="Proteomes" id="UP000790787">
    <property type="component" value="Chromosome 23"/>
</dbReference>
<reference evidence="1" key="1">
    <citation type="journal article" date="2014" name="Nat. Commun.">
        <title>The tobacco genome sequence and its comparison with those of tomato and potato.</title>
        <authorList>
            <person name="Sierro N."/>
            <person name="Battey J.N."/>
            <person name="Ouadi S."/>
            <person name="Bakaher N."/>
            <person name="Bovet L."/>
            <person name="Willig A."/>
            <person name="Goepfert S."/>
            <person name="Peitsch M.C."/>
            <person name="Ivanov N.V."/>
        </authorList>
    </citation>
    <scope>NUCLEOTIDE SEQUENCE [LARGE SCALE GENOMIC DNA]</scope>
</reference>
<dbReference type="RefSeq" id="XP_075102077.1">
    <property type="nucleotide sequence ID" value="XM_075245976.1"/>
</dbReference>
<protein>
    <submittedName>
        <fullName evidence="2">Protein AE7-like isoform X1</fullName>
    </submittedName>
</protein>
<name>A0AC58TXW0_TOBAC</name>
<evidence type="ECO:0000313" key="1">
    <source>
        <dbReference type="Proteomes" id="UP000790787"/>
    </source>
</evidence>
<gene>
    <name evidence="2" type="primary">LOC142177428</name>
</gene>
<organism evidence="1 2">
    <name type="scientific">Nicotiana tabacum</name>
    <name type="common">Common tobacco</name>
    <dbReference type="NCBI Taxonomy" id="4097"/>
    <lineage>
        <taxon>Eukaryota</taxon>
        <taxon>Viridiplantae</taxon>
        <taxon>Streptophyta</taxon>
        <taxon>Embryophyta</taxon>
        <taxon>Tracheophyta</taxon>
        <taxon>Spermatophyta</taxon>
        <taxon>Magnoliopsida</taxon>
        <taxon>eudicotyledons</taxon>
        <taxon>Gunneridae</taxon>
        <taxon>Pentapetalae</taxon>
        <taxon>asterids</taxon>
        <taxon>lamiids</taxon>
        <taxon>Solanales</taxon>
        <taxon>Solanaceae</taxon>
        <taxon>Nicotianoideae</taxon>
        <taxon>Nicotianeae</taxon>
        <taxon>Nicotiana</taxon>
    </lineage>
</organism>
<accession>A0AC58TXW0</accession>
<evidence type="ECO:0000313" key="2">
    <source>
        <dbReference type="RefSeq" id="XP_075102077.1"/>
    </source>
</evidence>
<keyword evidence="1" id="KW-1185">Reference proteome</keyword>